<dbReference type="AlphaFoldDB" id="A0A7S2V4V3"/>
<feature type="region of interest" description="Disordered" evidence="6">
    <location>
        <begin position="297"/>
        <end position="333"/>
    </location>
</feature>
<dbReference type="PROSITE" id="PS51746">
    <property type="entry name" value="PPM_2"/>
    <property type="match status" value="1"/>
</dbReference>
<dbReference type="GO" id="GO:0046872">
    <property type="term" value="F:metal ion binding"/>
    <property type="evidence" value="ECO:0007669"/>
    <property type="project" value="UniProtKB-KW"/>
</dbReference>
<dbReference type="GO" id="GO:0016020">
    <property type="term" value="C:membrane"/>
    <property type="evidence" value="ECO:0007669"/>
    <property type="project" value="UniProtKB-SubCell"/>
</dbReference>
<evidence type="ECO:0000256" key="1">
    <source>
        <dbReference type="ARBA" id="ARBA00004170"/>
    </source>
</evidence>
<dbReference type="SMART" id="SM00332">
    <property type="entry name" value="PP2Cc"/>
    <property type="match status" value="1"/>
</dbReference>
<evidence type="ECO:0000256" key="6">
    <source>
        <dbReference type="SAM" id="MobiDB-lite"/>
    </source>
</evidence>
<dbReference type="CDD" id="cd00143">
    <property type="entry name" value="PP2Cc"/>
    <property type="match status" value="1"/>
</dbReference>
<feature type="domain" description="PPM-type phosphatase" evidence="7">
    <location>
        <begin position="23"/>
        <end position="291"/>
    </location>
</feature>
<dbReference type="GO" id="GO:0004722">
    <property type="term" value="F:protein serine/threonine phosphatase activity"/>
    <property type="evidence" value="ECO:0007669"/>
    <property type="project" value="InterPro"/>
</dbReference>
<comment type="subcellular location">
    <subcellularLocation>
        <location evidence="1">Membrane</location>
        <topology evidence="1">Peripheral membrane protein</topology>
    </subcellularLocation>
</comment>
<sequence length="333" mass="35984">MGTLLDKPITTKETSNVEHNGLTYGASSMQGWRVEMEDQHTIEVHLTGLQDHSLVAVYDGHGGQFAAKFAGKTLVAEFLSSESVAEYNRSGFRETSLLEKALKETFVAVDEKLKTEADVQCGDCSGCTAICAVITPSHIVCASAGDSRGIMVTSGQVRALSEDHKPDGAIERERIESAGGCVSMRRVDGDLAVARALGDFQYKDRPDLPVDRQKVTCVPDVRTTPRSSGDEVLVLACDGIWDVMSNQDCCDCVRQIYQEGETDSGLVCEELLDTCLTKGSRDNMSVVMVQFPAMLEPPPGTAAGAERGGGVMARRSKRAEEQRAREAAQDNQN</sequence>
<feature type="compositionally biased region" description="Basic and acidic residues" evidence="6">
    <location>
        <begin position="318"/>
        <end position="333"/>
    </location>
</feature>
<dbReference type="InterPro" id="IPR000222">
    <property type="entry name" value="PP2C_BS"/>
</dbReference>
<dbReference type="Gene3D" id="3.60.40.10">
    <property type="entry name" value="PPM-type phosphatase domain"/>
    <property type="match status" value="1"/>
</dbReference>
<dbReference type="InterPro" id="IPR015655">
    <property type="entry name" value="PP2C"/>
</dbReference>
<keyword evidence="3 5" id="KW-0378">Hydrolase</keyword>
<evidence type="ECO:0000256" key="2">
    <source>
        <dbReference type="ARBA" id="ARBA00022723"/>
    </source>
</evidence>
<dbReference type="EMBL" id="HBHR01018258">
    <property type="protein sequence ID" value="CAD9869564.1"/>
    <property type="molecule type" value="Transcribed_RNA"/>
</dbReference>
<dbReference type="FunFam" id="3.60.40.10:FF:000075">
    <property type="entry name" value="Protein phosphatase 2C, putative"/>
    <property type="match status" value="1"/>
</dbReference>
<accession>A0A7S2V4V3</accession>
<dbReference type="SUPFAM" id="SSF81606">
    <property type="entry name" value="PP2C-like"/>
    <property type="match status" value="1"/>
</dbReference>
<dbReference type="Pfam" id="PF00481">
    <property type="entry name" value="PP2C"/>
    <property type="match status" value="1"/>
</dbReference>
<keyword evidence="4 5" id="KW-0904">Protein phosphatase</keyword>
<evidence type="ECO:0000256" key="3">
    <source>
        <dbReference type="ARBA" id="ARBA00022801"/>
    </source>
</evidence>
<evidence type="ECO:0000256" key="4">
    <source>
        <dbReference type="ARBA" id="ARBA00022912"/>
    </source>
</evidence>
<evidence type="ECO:0000259" key="7">
    <source>
        <dbReference type="PROSITE" id="PS51746"/>
    </source>
</evidence>
<proteinExistence type="inferred from homology"/>
<evidence type="ECO:0000313" key="8">
    <source>
        <dbReference type="EMBL" id="CAD9869564.1"/>
    </source>
</evidence>
<gene>
    <name evidence="8" type="ORF">FJAP1339_LOCUS9181</name>
</gene>
<comment type="similarity">
    <text evidence="5">Belongs to the PP2C family.</text>
</comment>
<name>A0A7S2V4V3_9STRA</name>
<evidence type="ECO:0000256" key="5">
    <source>
        <dbReference type="RuleBase" id="RU003465"/>
    </source>
</evidence>
<dbReference type="InterPro" id="IPR036457">
    <property type="entry name" value="PPM-type-like_dom_sf"/>
</dbReference>
<reference evidence="8" key="1">
    <citation type="submission" date="2021-01" db="EMBL/GenBank/DDBJ databases">
        <authorList>
            <person name="Corre E."/>
            <person name="Pelletier E."/>
            <person name="Niang G."/>
            <person name="Scheremetjew M."/>
            <person name="Finn R."/>
            <person name="Kale V."/>
            <person name="Holt S."/>
            <person name="Cochrane G."/>
            <person name="Meng A."/>
            <person name="Brown T."/>
            <person name="Cohen L."/>
        </authorList>
    </citation>
    <scope>NUCLEOTIDE SEQUENCE</scope>
    <source>
        <strain evidence="8">CCMP1661</strain>
    </source>
</reference>
<organism evidence="8">
    <name type="scientific">Fibrocapsa japonica</name>
    <dbReference type="NCBI Taxonomy" id="94617"/>
    <lineage>
        <taxon>Eukaryota</taxon>
        <taxon>Sar</taxon>
        <taxon>Stramenopiles</taxon>
        <taxon>Ochrophyta</taxon>
        <taxon>Raphidophyceae</taxon>
        <taxon>Chattonellales</taxon>
        <taxon>Chattonellaceae</taxon>
        <taxon>Fibrocapsa</taxon>
    </lineage>
</organism>
<dbReference type="PROSITE" id="PS01032">
    <property type="entry name" value="PPM_1"/>
    <property type="match status" value="1"/>
</dbReference>
<dbReference type="InterPro" id="IPR001932">
    <property type="entry name" value="PPM-type_phosphatase-like_dom"/>
</dbReference>
<keyword evidence="2" id="KW-0479">Metal-binding</keyword>
<protein>
    <recommendedName>
        <fullName evidence="7">PPM-type phosphatase domain-containing protein</fullName>
    </recommendedName>
</protein>
<dbReference type="PANTHER" id="PTHR47992">
    <property type="entry name" value="PROTEIN PHOSPHATASE"/>
    <property type="match status" value="1"/>
</dbReference>